<evidence type="ECO:0000313" key="2">
    <source>
        <dbReference type="Proteomes" id="UP000014480"/>
    </source>
</evidence>
<name>A0A484FMJ8_COLOR</name>
<organism evidence="1 2">
    <name type="scientific">Colletotrichum orbiculare (strain 104-T / ATCC 96160 / CBS 514.97 / LARS 414 / MAFF 240422)</name>
    <name type="common">Cucumber anthracnose fungus</name>
    <name type="synonym">Colletotrichum lagenarium</name>
    <dbReference type="NCBI Taxonomy" id="1213857"/>
    <lineage>
        <taxon>Eukaryota</taxon>
        <taxon>Fungi</taxon>
        <taxon>Dikarya</taxon>
        <taxon>Ascomycota</taxon>
        <taxon>Pezizomycotina</taxon>
        <taxon>Sordariomycetes</taxon>
        <taxon>Hypocreomycetidae</taxon>
        <taxon>Glomerellales</taxon>
        <taxon>Glomerellaceae</taxon>
        <taxon>Colletotrichum</taxon>
        <taxon>Colletotrichum orbiculare species complex</taxon>
    </lineage>
</organism>
<dbReference type="STRING" id="1213857.A0A484FMJ8"/>
<dbReference type="Proteomes" id="UP000014480">
    <property type="component" value="Unassembled WGS sequence"/>
</dbReference>
<reference evidence="2" key="1">
    <citation type="journal article" date="2013" name="New Phytol.">
        <title>Comparative genomic and transcriptomic analyses reveal the hemibiotrophic stage shift of Colletotrichum fungi.</title>
        <authorList>
            <person name="Gan P."/>
            <person name="Ikeda K."/>
            <person name="Irieda H."/>
            <person name="Narusaka M."/>
            <person name="O'Connell R.J."/>
            <person name="Narusaka Y."/>
            <person name="Takano Y."/>
            <person name="Kubo Y."/>
            <person name="Shirasu K."/>
        </authorList>
    </citation>
    <scope>NUCLEOTIDE SEQUENCE [LARGE SCALE GENOMIC DNA]</scope>
    <source>
        <strain evidence="2">104-T / ATCC 96160 / CBS 514.97 / LARS 414 / MAFF 240422</strain>
    </source>
</reference>
<dbReference type="OrthoDB" id="10259545at2759"/>
<evidence type="ECO:0000313" key="1">
    <source>
        <dbReference type="EMBL" id="TDZ19560.1"/>
    </source>
</evidence>
<gene>
    <name evidence="1" type="ORF">Cob_v007476</name>
</gene>
<comment type="caution">
    <text evidence="1">The sequence shown here is derived from an EMBL/GenBank/DDBJ whole genome shotgun (WGS) entry which is preliminary data.</text>
</comment>
<accession>A0A484FMJ8</accession>
<sequence>MTGMETYNKDAKPSEHRLGVCTATGDRVPGSRSHAFAALRRQQQGLRTSFGFNLKGFYHFPDQRNVAGNPGELAEENGKGHYVFLCCDIRYRYICEYFAKLNTEHSPSFSTRTSKRCRCLQQRMILGEKPK</sequence>
<reference evidence="2" key="2">
    <citation type="journal article" date="2019" name="Mol. Plant Microbe Interact.">
        <title>Genome sequence resources for four phytopathogenic fungi from the Colletotrichum orbiculare species complex.</title>
        <authorList>
            <person name="Gan P."/>
            <person name="Tsushima A."/>
            <person name="Narusaka M."/>
            <person name="Narusaka Y."/>
            <person name="Takano Y."/>
            <person name="Kubo Y."/>
            <person name="Shirasu K."/>
        </authorList>
    </citation>
    <scope>GENOME REANNOTATION</scope>
    <source>
        <strain evidence="2">104-T / ATCC 96160 / CBS 514.97 / LARS 414 / MAFF 240422</strain>
    </source>
</reference>
<dbReference type="AlphaFoldDB" id="A0A484FMJ8"/>
<proteinExistence type="predicted"/>
<protein>
    <submittedName>
        <fullName evidence="1">Uncharacterized protein</fullName>
    </submittedName>
</protein>
<keyword evidence="2" id="KW-1185">Reference proteome</keyword>
<dbReference type="EMBL" id="AMCV02000020">
    <property type="protein sequence ID" value="TDZ19560.1"/>
    <property type="molecule type" value="Genomic_DNA"/>
</dbReference>